<dbReference type="RefSeq" id="WP_234686375.1">
    <property type="nucleotide sequence ID" value="NZ_CAHPSC010000011.1"/>
</dbReference>
<dbReference type="AlphaFoldDB" id="A0AA35D5S2"/>
<gene>
    <name evidence="1" type="ORF">GHA_01081</name>
</gene>
<proteinExistence type="predicted"/>
<evidence type="ECO:0000313" key="2">
    <source>
        <dbReference type="Proteomes" id="UP000834458"/>
    </source>
</evidence>
<sequence>MATTPVMSSAEIVTDQYQRSRTYADAIQTQVTSMMQTLAASPVTVPAIDVRFDTSDIEAPVIPEPGPVPALTAHTPQAVPLPSEDVPGLDDVVVDLPQFTATPPVLNFGVAPQIAIGSVPVLPTVRDVALPDAPEVTLPTLPSMLALSTPTFAGMSSHADWLERLKSAPTLDLVRPTALVHQRGPAYASQLLDNLKAVLNERIQGGTGLSPEVEALIWGRAVDRESRLALDAELDVVRAGEALGFKLPQGVVVAQLERARREFRDKIAGLSRDVAIKQAELEQSNLQQVVAEGVQLEAKLMDNALQIEQQAFEAARAMADSHLQIYNAGVREFEVLTQQFNTFAGIYRTLIDAETAKLQQYQAELQAEQTKAQINQSLVAQFKAQVEAQQIRVEMYRTQLQGAQTLMQVEQTKLQAAGEQVRAFVATVNAETARLDAYKTQVGAEATKVEVFKSQAQAFAAESSARAEAAKITITALETKARILASRYEGYRARVQSEASLSEIAAANSRVQLDAYRASTAASEAKANMTARIWQARLQQYQAGVEVAAQAQRSNAAFAMQAAQMNQDVVKTGTQTAAQLLASAWNVVSTSASSSGSLSESHNYSHEGSS</sequence>
<evidence type="ECO:0000313" key="1">
    <source>
        <dbReference type="EMBL" id="CAB5675131.1"/>
    </source>
</evidence>
<dbReference type="EMBL" id="CAHPSC010000011">
    <property type="protein sequence ID" value="CAB5675131.1"/>
    <property type="molecule type" value="Genomic_DNA"/>
</dbReference>
<comment type="caution">
    <text evidence="1">The sequence shown here is derived from an EMBL/GenBank/DDBJ whole genome shotgun (WGS) entry which is preliminary data.</text>
</comment>
<accession>A0AA35D5S2</accession>
<organism evidence="1 2">
    <name type="scientific">Comamonas aquatica</name>
    <dbReference type="NCBI Taxonomy" id="225991"/>
    <lineage>
        <taxon>Bacteria</taxon>
        <taxon>Pseudomonadati</taxon>
        <taxon>Pseudomonadota</taxon>
        <taxon>Betaproteobacteria</taxon>
        <taxon>Burkholderiales</taxon>
        <taxon>Comamonadaceae</taxon>
        <taxon>Comamonas</taxon>
    </lineage>
</organism>
<name>A0AA35D5S2_9BURK</name>
<protein>
    <submittedName>
        <fullName evidence="1">Uncharacterized protein</fullName>
    </submittedName>
</protein>
<dbReference type="Proteomes" id="UP000834458">
    <property type="component" value="Unassembled WGS sequence"/>
</dbReference>
<reference evidence="1" key="1">
    <citation type="submission" date="2020-05" db="EMBL/GenBank/DDBJ databases">
        <authorList>
            <person name="Delgado-Blas J."/>
        </authorList>
    </citation>
    <scope>NUCLEOTIDE SEQUENCE</scope>
    <source>
        <strain evidence="1">BB1454</strain>
    </source>
</reference>